<keyword evidence="1" id="KW-1133">Transmembrane helix</keyword>
<organism evidence="3 4">
    <name type="scientific">Gracilimonas halophila</name>
    <dbReference type="NCBI Taxonomy" id="1834464"/>
    <lineage>
        <taxon>Bacteria</taxon>
        <taxon>Pseudomonadati</taxon>
        <taxon>Balneolota</taxon>
        <taxon>Balneolia</taxon>
        <taxon>Balneolales</taxon>
        <taxon>Balneolaceae</taxon>
        <taxon>Gracilimonas</taxon>
    </lineage>
</organism>
<dbReference type="EMBL" id="JBHULI010000001">
    <property type="protein sequence ID" value="MFD2530833.1"/>
    <property type="molecule type" value="Genomic_DNA"/>
</dbReference>
<feature type="domain" description="LytR/CpsA/Psr regulator C-terminal" evidence="2">
    <location>
        <begin position="60"/>
        <end position="148"/>
    </location>
</feature>
<keyword evidence="4" id="KW-1185">Reference proteome</keyword>
<dbReference type="Pfam" id="PF13399">
    <property type="entry name" value="LytR_C"/>
    <property type="match status" value="1"/>
</dbReference>
<dbReference type="InterPro" id="IPR027381">
    <property type="entry name" value="LytR/CpsA/Psr_C"/>
</dbReference>
<evidence type="ECO:0000313" key="4">
    <source>
        <dbReference type="Proteomes" id="UP001597460"/>
    </source>
</evidence>
<feature type="transmembrane region" description="Helical" evidence="1">
    <location>
        <begin position="20"/>
        <end position="41"/>
    </location>
</feature>
<dbReference type="Gene3D" id="3.30.70.2390">
    <property type="match status" value="1"/>
</dbReference>
<evidence type="ECO:0000313" key="3">
    <source>
        <dbReference type="EMBL" id="MFD2530833.1"/>
    </source>
</evidence>
<gene>
    <name evidence="3" type="ORF">ACFSVN_00055</name>
</gene>
<dbReference type="Proteomes" id="UP001597460">
    <property type="component" value="Unassembled WGS sequence"/>
</dbReference>
<keyword evidence="1" id="KW-0812">Transmembrane</keyword>
<sequence length="154" mass="16979">MPEINNSKPTDSKELYLNTAIGFLSVLLLLLLAALFTRIIYPRIFNERAELQSELISEIIQIEVLNGCGVSGIANAYTGLLRSNGFDVVETGNFETFDLQETVIISRSGVIDNAYRVASALGVSEDNVIQESSPDFYLDVSVIIGHDYEKLNTD</sequence>
<evidence type="ECO:0000259" key="2">
    <source>
        <dbReference type="Pfam" id="PF13399"/>
    </source>
</evidence>
<accession>A0ABW5JHB5</accession>
<evidence type="ECO:0000256" key="1">
    <source>
        <dbReference type="SAM" id="Phobius"/>
    </source>
</evidence>
<name>A0ABW5JHB5_9BACT</name>
<reference evidence="4" key="1">
    <citation type="journal article" date="2019" name="Int. J. Syst. Evol. Microbiol.">
        <title>The Global Catalogue of Microorganisms (GCM) 10K type strain sequencing project: providing services to taxonomists for standard genome sequencing and annotation.</title>
        <authorList>
            <consortium name="The Broad Institute Genomics Platform"/>
            <consortium name="The Broad Institute Genome Sequencing Center for Infectious Disease"/>
            <person name="Wu L."/>
            <person name="Ma J."/>
        </authorList>
    </citation>
    <scope>NUCLEOTIDE SEQUENCE [LARGE SCALE GENOMIC DNA]</scope>
    <source>
        <strain evidence="4">KCTC 52042</strain>
    </source>
</reference>
<protein>
    <submittedName>
        <fullName evidence="3">LytR C-terminal domain-containing protein</fullName>
    </submittedName>
</protein>
<comment type="caution">
    <text evidence="3">The sequence shown here is derived from an EMBL/GenBank/DDBJ whole genome shotgun (WGS) entry which is preliminary data.</text>
</comment>
<keyword evidence="1" id="KW-0472">Membrane</keyword>
<proteinExistence type="predicted"/>
<dbReference type="RefSeq" id="WP_390296727.1">
    <property type="nucleotide sequence ID" value="NZ_JBHULI010000001.1"/>
</dbReference>